<proteinExistence type="predicted"/>
<dbReference type="EMBL" id="CP003125">
    <property type="protein sequence ID" value="AEV19601.1"/>
    <property type="molecule type" value="Genomic_DNA"/>
</dbReference>
<sequence length="51" mass="6051">MEERKWCCCGSDDSLSLIIHESTRRGKDFFCTMKRCIFYLNNIIFLNVSLL</sequence>
<keyword evidence="2" id="KW-1185">Reference proteome</keyword>
<gene>
    <name evidence="1" type="ORF">GTCCBUS3UF5_22950</name>
</gene>
<protein>
    <submittedName>
        <fullName evidence="1">Uncharacterized protein</fullName>
    </submittedName>
</protein>
<evidence type="ECO:0000313" key="1">
    <source>
        <dbReference type="EMBL" id="AEV19601.1"/>
    </source>
</evidence>
<name>A0ABM5MIR7_GEOTH</name>
<dbReference type="Proteomes" id="UP000005636">
    <property type="component" value="Chromosome"/>
</dbReference>
<accession>A0ABM5MIR7</accession>
<organism evidence="1 2">
    <name type="scientific">Geobacillus thermoleovorans CCB_US3_UF5</name>
    <dbReference type="NCBI Taxonomy" id="1111068"/>
    <lineage>
        <taxon>Bacteria</taxon>
        <taxon>Bacillati</taxon>
        <taxon>Bacillota</taxon>
        <taxon>Bacilli</taxon>
        <taxon>Bacillales</taxon>
        <taxon>Anoxybacillaceae</taxon>
        <taxon>Geobacillus</taxon>
        <taxon>Geobacillus thermoleovorans group</taxon>
    </lineage>
</organism>
<reference evidence="1 2" key="1">
    <citation type="submission" date="2011-11" db="EMBL/GenBank/DDBJ databases">
        <title>Complete genome sequence of thermophilic Geobacillus thermoleovorans CCB_US3_UF5.</title>
        <authorList>
            <person name="Muhd Sakaff M.K.L."/>
            <person name="Abdul Rahman A.Y."/>
            <person name="Saito J.A."/>
            <person name="Hou S."/>
            <person name="Alam M."/>
        </authorList>
    </citation>
    <scope>NUCLEOTIDE SEQUENCE [LARGE SCALE GENOMIC DNA]</scope>
    <source>
        <strain evidence="1 2">CCB_US3_UF5</strain>
    </source>
</reference>
<evidence type="ECO:0000313" key="2">
    <source>
        <dbReference type="Proteomes" id="UP000005636"/>
    </source>
</evidence>